<keyword evidence="4 8" id="KW-0645">Protease</keyword>
<comment type="catalytic activity">
    <reaction evidence="1 8">
        <text>Thiol-dependent hydrolysis of ester, thioester, amide, peptide and isopeptide bonds formed by the C-terminal Gly of ubiquitin (a 76-residue protein attached to proteins as an intracellular targeting signal).</text>
        <dbReference type="EC" id="3.4.19.12"/>
    </reaction>
</comment>
<evidence type="ECO:0000256" key="8">
    <source>
        <dbReference type="PROSITE-ProRule" id="PRU01393"/>
    </source>
</evidence>
<keyword evidence="6 8" id="KW-0378">Hydrolase</keyword>
<dbReference type="PROSITE" id="PS52048">
    <property type="entry name" value="UCH_DOMAIN"/>
    <property type="match status" value="1"/>
</dbReference>
<dbReference type="GO" id="GO:0005737">
    <property type="term" value="C:cytoplasm"/>
    <property type="evidence" value="ECO:0007669"/>
    <property type="project" value="TreeGrafter"/>
</dbReference>
<dbReference type="Pfam" id="PF18031">
    <property type="entry name" value="UCH_C"/>
    <property type="match status" value="1"/>
</dbReference>
<evidence type="ECO:0000256" key="9">
    <source>
        <dbReference type="SAM" id="Coils"/>
    </source>
</evidence>
<dbReference type="GO" id="GO:0006511">
    <property type="term" value="P:ubiquitin-dependent protein catabolic process"/>
    <property type="evidence" value="ECO:0007669"/>
    <property type="project" value="UniProtKB-UniRule"/>
</dbReference>
<feature type="region of interest" description="Disordered" evidence="10">
    <location>
        <begin position="314"/>
        <end position="334"/>
    </location>
</feature>
<dbReference type="Pfam" id="PF01088">
    <property type="entry name" value="Peptidase_C12"/>
    <property type="match status" value="1"/>
</dbReference>
<feature type="domain" description="UCH catalytic" evidence="11">
    <location>
        <begin position="41"/>
        <end position="370"/>
    </location>
</feature>
<keyword evidence="5 8" id="KW-0833">Ubl conjugation pathway</keyword>
<feature type="compositionally biased region" description="Basic residues" evidence="10">
    <location>
        <begin position="219"/>
        <end position="229"/>
    </location>
</feature>
<keyword evidence="7 8" id="KW-0788">Thiol protease</keyword>
<feature type="site" description="Transition state stabilizer" evidence="8">
    <location>
        <position position="114"/>
    </location>
</feature>
<feature type="region of interest" description="Disordered" evidence="10">
    <location>
        <begin position="194"/>
        <end position="283"/>
    </location>
</feature>
<dbReference type="SUPFAM" id="SSF54001">
    <property type="entry name" value="Cysteine proteinases"/>
    <property type="match status" value="2"/>
</dbReference>
<dbReference type="InterPro" id="IPR038765">
    <property type="entry name" value="Papain-like_cys_pep_sf"/>
</dbReference>
<accession>A0A8H4R431</accession>
<comment type="caution">
    <text evidence="12">The sequence shown here is derived from an EMBL/GenBank/DDBJ whole genome shotgun (WGS) entry which is preliminary data.</text>
</comment>
<feature type="compositionally biased region" description="Polar residues" evidence="10">
    <location>
        <begin position="14"/>
        <end position="34"/>
    </location>
</feature>
<keyword evidence="13" id="KW-1185">Reference proteome</keyword>
<evidence type="ECO:0000313" key="13">
    <source>
        <dbReference type="Proteomes" id="UP000521872"/>
    </source>
</evidence>
<feature type="coiled-coil region" evidence="9">
    <location>
        <begin position="373"/>
        <end position="400"/>
    </location>
</feature>
<feature type="active site" description="Nucleophile" evidence="8">
    <location>
        <position position="120"/>
    </location>
</feature>
<evidence type="ECO:0000256" key="6">
    <source>
        <dbReference type="ARBA" id="ARBA00022801"/>
    </source>
</evidence>
<evidence type="ECO:0000256" key="5">
    <source>
        <dbReference type="ARBA" id="ARBA00022786"/>
    </source>
</evidence>
<dbReference type="InterPro" id="IPR041507">
    <property type="entry name" value="UCH_C"/>
</dbReference>
<evidence type="ECO:0000256" key="3">
    <source>
        <dbReference type="ARBA" id="ARBA00012759"/>
    </source>
</evidence>
<feature type="region of interest" description="Disordered" evidence="10">
    <location>
        <begin position="1"/>
        <end position="40"/>
    </location>
</feature>
<keyword evidence="9" id="KW-0175">Coiled coil</keyword>
<evidence type="ECO:0000256" key="2">
    <source>
        <dbReference type="ARBA" id="ARBA00009326"/>
    </source>
</evidence>
<dbReference type="GO" id="GO:0004843">
    <property type="term" value="F:cysteine-type deubiquitinase activity"/>
    <property type="evidence" value="ECO:0007669"/>
    <property type="project" value="UniProtKB-UniRule"/>
</dbReference>
<dbReference type="PANTHER" id="PTHR10589">
    <property type="entry name" value="UBIQUITIN CARBOXYL-TERMINAL HYDROLASE"/>
    <property type="match status" value="1"/>
</dbReference>
<feature type="compositionally biased region" description="Low complexity" evidence="10">
    <location>
        <begin position="1"/>
        <end position="13"/>
    </location>
</feature>
<dbReference type="EC" id="3.4.19.12" evidence="3 8"/>
<feature type="coiled-coil region" evidence="9">
    <location>
        <begin position="459"/>
        <end position="486"/>
    </location>
</feature>
<feature type="compositionally biased region" description="Acidic residues" evidence="10">
    <location>
        <begin position="252"/>
        <end position="269"/>
    </location>
</feature>
<evidence type="ECO:0000256" key="1">
    <source>
        <dbReference type="ARBA" id="ARBA00000707"/>
    </source>
</evidence>
<reference evidence="12 13" key="1">
    <citation type="submission" date="2019-12" db="EMBL/GenBank/DDBJ databases">
        <authorList>
            <person name="Floudas D."/>
            <person name="Bentzer J."/>
            <person name="Ahren D."/>
            <person name="Johansson T."/>
            <person name="Persson P."/>
            <person name="Tunlid A."/>
        </authorList>
    </citation>
    <scope>NUCLEOTIDE SEQUENCE [LARGE SCALE GENOMIC DNA]</scope>
    <source>
        <strain evidence="12 13">CBS 102.39</strain>
    </source>
</reference>
<dbReference type="PANTHER" id="PTHR10589:SF16">
    <property type="entry name" value="UBIQUITIN CARBOXYL-TERMINAL HYDROLASE ISOZYME L5"/>
    <property type="match status" value="1"/>
</dbReference>
<dbReference type="Gene3D" id="3.40.532.10">
    <property type="entry name" value="Peptidase C12, ubiquitin carboxyl-terminal hydrolase"/>
    <property type="match status" value="1"/>
</dbReference>
<sequence>MEIDQQLQQQQQLDTDPSPSHSDTNANAKQQPTSHDLVGGPFAVIESDPGVFTSLTRALGIHGLELVEMYDIEPWAVDHLKPHGLIFCFMWHKDTHRPTDFNDPAAERVWFANQLSDDACATHAILNVLLNCPHIDVGEEMRAFKRDTEGMSPVMRGLAVTNSPIIRPAHNSLARPSDIRASINNLTITTLNADKKRKAADKKKASQTESSSSKSKPPPAKRVKVGAKGKGKESTAKGTVGRPKRRRKPKDEDEDDNDDEQLEEEEGEQETEHEGEPEAEPPQQEETYHFIGYVPAYGKVWELDGLKSGPLEVGELPSSKADANSNDSSESSTEGWMDVVRPALRMKMEKYGGSGNDGSNIRFSLLAIVDDLYRKASDELEFLRRDRIALERRLAELDGEWEAKVDASLRAAAETAFTIANHESNKVYANDFASRRMTRDLEIMNMPMSSCIPSWEACIRDAMRAKVAVEDELAKADRAKVDHEKRTFDYEPFIREYVQSLHREGLLNALLDRDSDGKKKRGRKKAAAKG</sequence>
<gene>
    <name evidence="12" type="ORF">D9613_009154</name>
</gene>
<evidence type="ECO:0000256" key="7">
    <source>
        <dbReference type="ARBA" id="ARBA00022807"/>
    </source>
</evidence>
<evidence type="ECO:0000313" key="12">
    <source>
        <dbReference type="EMBL" id="KAF4622038.1"/>
    </source>
</evidence>
<dbReference type="GO" id="GO:0016579">
    <property type="term" value="P:protein deubiquitination"/>
    <property type="evidence" value="ECO:0007669"/>
    <property type="project" value="TreeGrafter"/>
</dbReference>
<dbReference type="AlphaFoldDB" id="A0A8H4R431"/>
<dbReference type="EMBL" id="JAACJL010000002">
    <property type="protein sequence ID" value="KAF4622038.1"/>
    <property type="molecule type" value="Genomic_DNA"/>
</dbReference>
<feature type="active site" description="Proton donor" evidence="8">
    <location>
        <position position="289"/>
    </location>
</feature>
<dbReference type="InterPro" id="IPR036959">
    <property type="entry name" value="Peptidase_C12_UCH_sf"/>
</dbReference>
<dbReference type="InterPro" id="IPR001578">
    <property type="entry name" value="Peptidase_C12_UCH"/>
</dbReference>
<evidence type="ECO:0000256" key="10">
    <source>
        <dbReference type="SAM" id="MobiDB-lite"/>
    </source>
</evidence>
<comment type="similarity">
    <text evidence="2 8">Belongs to the peptidase C12 family.</text>
</comment>
<dbReference type="Proteomes" id="UP000521872">
    <property type="component" value="Unassembled WGS sequence"/>
</dbReference>
<name>A0A8H4R431_9AGAR</name>
<dbReference type="PROSITE" id="PS52049">
    <property type="entry name" value="ULD"/>
    <property type="match status" value="1"/>
</dbReference>
<protein>
    <recommendedName>
        <fullName evidence="3 8">ubiquitinyl hydrolase 1</fullName>
        <ecNumber evidence="3 8">3.4.19.12</ecNumber>
    </recommendedName>
</protein>
<feature type="compositionally biased region" description="Low complexity" evidence="10">
    <location>
        <begin position="318"/>
        <end position="332"/>
    </location>
</feature>
<proteinExistence type="inferred from homology"/>
<feature type="site" description="Important for enzyme activity" evidence="8">
    <location>
        <position position="304"/>
    </location>
</feature>
<organism evidence="12 13">
    <name type="scientific">Agrocybe pediades</name>
    <dbReference type="NCBI Taxonomy" id="84607"/>
    <lineage>
        <taxon>Eukaryota</taxon>
        <taxon>Fungi</taxon>
        <taxon>Dikarya</taxon>
        <taxon>Basidiomycota</taxon>
        <taxon>Agaricomycotina</taxon>
        <taxon>Agaricomycetes</taxon>
        <taxon>Agaricomycetidae</taxon>
        <taxon>Agaricales</taxon>
        <taxon>Agaricineae</taxon>
        <taxon>Strophariaceae</taxon>
        <taxon>Agrocybe</taxon>
    </lineage>
</organism>
<evidence type="ECO:0000256" key="4">
    <source>
        <dbReference type="ARBA" id="ARBA00022670"/>
    </source>
</evidence>
<evidence type="ECO:0000259" key="11">
    <source>
        <dbReference type="PROSITE" id="PS52048"/>
    </source>
</evidence>